<dbReference type="Proteomes" id="UP000093044">
    <property type="component" value="Chromosome"/>
</dbReference>
<organism evidence="1 2">
    <name type="scientific">Cloacibacillus porcorum</name>
    <dbReference type="NCBI Taxonomy" id="1197717"/>
    <lineage>
        <taxon>Bacteria</taxon>
        <taxon>Thermotogati</taxon>
        <taxon>Synergistota</taxon>
        <taxon>Synergistia</taxon>
        <taxon>Synergistales</taxon>
        <taxon>Synergistaceae</taxon>
        <taxon>Cloacibacillus</taxon>
    </lineage>
</organism>
<evidence type="ECO:0000313" key="1">
    <source>
        <dbReference type="EMBL" id="ANZ45473.1"/>
    </source>
</evidence>
<protein>
    <submittedName>
        <fullName evidence="1">Uncharacterized protein</fullName>
    </submittedName>
</protein>
<proteinExistence type="predicted"/>
<dbReference type="SUPFAM" id="SSF52540">
    <property type="entry name" value="P-loop containing nucleoside triphosphate hydrolases"/>
    <property type="match status" value="1"/>
</dbReference>
<dbReference type="OrthoDB" id="5413799at2"/>
<dbReference type="Pfam" id="PF13479">
    <property type="entry name" value="AAA_24"/>
    <property type="match status" value="1"/>
</dbReference>
<dbReference type="KEGG" id="cpor:BED41_10580"/>
<evidence type="ECO:0000313" key="2">
    <source>
        <dbReference type="Proteomes" id="UP000093044"/>
    </source>
</evidence>
<name>A0A1B2I696_9BACT</name>
<dbReference type="GeneID" id="83058292"/>
<reference evidence="1" key="1">
    <citation type="submission" date="2016-08" db="EMBL/GenBank/DDBJ databases">
        <title>Complete genome of Cloacibacillus porcorum.</title>
        <authorList>
            <person name="Looft T."/>
            <person name="Bayles D.O."/>
            <person name="Alt D.P."/>
        </authorList>
    </citation>
    <scope>NUCLEOTIDE SEQUENCE [LARGE SCALE GENOMIC DNA]</scope>
    <source>
        <strain evidence="1">CL-84</strain>
    </source>
</reference>
<sequence length="227" mass="25083">MAINIQSTNTITTNGLKVLVYGQAGAGKTTLIKTLPKPLILSAEGGLLSLRKENLPFIEIKDMAELREAHRWLYESEESRQFESVALDSISEIAEVVLGTEKAIAKDPRQAYGAMQDTMTALIRGFRDLPGRHVYFSAKIEKQQNEMGQLLHSPAMPGQKLGQMLPYFFDEVLALRVGQNDKGEVQRMLMCASDGIWTAKDRSGQLEMWEPADLGAIMQKIGGGTNV</sequence>
<keyword evidence="2" id="KW-1185">Reference proteome</keyword>
<dbReference type="AlphaFoldDB" id="A0A1B2I696"/>
<gene>
    <name evidence="1" type="ORF">BED41_10580</name>
</gene>
<dbReference type="InterPro" id="IPR027417">
    <property type="entry name" value="P-loop_NTPase"/>
</dbReference>
<dbReference type="EMBL" id="CP016757">
    <property type="protein sequence ID" value="ANZ45473.1"/>
    <property type="molecule type" value="Genomic_DNA"/>
</dbReference>
<dbReference type="RefSeq" id="WP_066745828.1">
    <property type="nucleotide sequence ID" value="NZ_CP016757.1"/>
</dbReference>
<dbReference type="STRING" id="1197717.BED41_10580"/>
<accession>A0A1B2I696</accession>